<dbReference type="SUPFAM" id="SSF103481">
    <property type="entry name" value="Multidrug resistance efflux transporter EmrE"/>
    <property type="match status" value="1"/>
</dbReference>
<evidence type="ECO:0000313" key="2">
    <source>
        <dbReference type="EMBL" id="KYG75910.1"/>
    </source>
</evidence>
<feature type="transmembrane region" description="Helical" evidence="1">
    <location>
        <begin position="214"/>
        <end position="232"/>
    </location>
</feature>
<gene>
    <name evidence="2" type="ORF">AWW68_08760</name>
</gene>
<keyword evidence="3" id="KW-1185">Reference proteome</keyword>
<proteinExistence type="predicted"/>
<feature type="transmembrane region" description="Helical" evidence="1">
    <location>
        <begin position="186"/>
        <end position="207"/>
    </location>
</feature>
<dbReference type="EMBL" id="LRPC01000012">
    <property type="protein sequence ID" value="KYG75910.1"/>
    <property type="molecule type" value="Genomic_DNA"/>
</dbReference>
<dbReference type="Gene3D" id="1.10.3730.20">
    <property type="match status" value="1"/>
</dbReference>
<protein>
    <recommendedName>
        <fullName evidence="4">EamA domain-containing protein</fullName>
    </recommendedName>
</protein>
<feature type="transmembrane region" description="Helical" evidence="1">
    <location>
        <begin position="120"/>
        <end position="136"/>
    </location>
</feature>
<name>A0A150XB50_9BACT</name>
<feature type="transmembrane region" description="Helical" evidence="1">
    <location>
        <begin position="272"/>
        <end position="290"/>
    </location>
</feature>
<accession>A0A150XB50</accession>
<evidence type="ECO:0000313" key="3">
    <source>
        <dbReference type="Proteomes" id="UP000075606"/>
    </source>
</evidence>
<keyword evidence="1" id="KW-1133">Transmembrane helix</keyword>
<feature type="transmembrane region" description="Helical" evidence="1">
    <location>
        <begin position="244"/>
        <end position="265"/>
    </location>
</feature>
<organism evidence="2 3">
    <name type="scientific">Roseivirga spongicola</name>
    <dbReference type="NCBI Taxonomy" id="333140"/>
    <lineage>
        <taxon>Bacteria</taxon>
        <taxon>Pseudomonadati</taxon>
        <taxon>Bacteroidota</taxon>
        <taxon>Cytophagia</taxon>
        <taxon>Cytophagales</taxon>
        <taxon>Roseivirgaceae</taxon>
        <taxon>Roseivirga</taxon>
    </lineage>
</organism>
<evidence type="ECO:0000256" key="1">
    <source>
        <dbReference type="SAM" id="Phobius"/>
    </source>
</evidence>
<comment type="caution">
    <text evidence="2">The sequence shown here is derived from an EMBL/GenBank/DDBJ whole genome shotgun (WGS) entry which is preliminary data.</text>
</comment>
<reference evidence="2 3" key="1">
    <citation type="submission" date="2016-01" db="EMBL/GenBank/DDBJ databases">
        <title>Genome sequencing of Roseivirga spongicola UST030701-084.</title>
        <authorList>
            <person name="Selvaratnam C."/>
            <person name="Thevarajoo S."/>
            <person name="Goh K.M."/>
            <person name="Ee R."/>
            <person name="Chan K.-G."/>
            <person name="Chong C.S."/>
        </authorList>
    </citation>
    <scope>NUCLEOTIDE SEQUENCE [LARGE SCALE GENOMIC DNA]</scope>
    <source>
        <strain evidence="2 3">UST030701-084</strain>
    </source>
</reference>
<keyword evidence="1" id="KW-0812">Transmembrane</keyword>
<dbReference type="RefSeq" id="WP_068220030.1">
    <property type="nucleotide sequence ID" value="NZ_CP139724.1"/>
</dbReference>
<feature type="transmembrane region" description="Helical" evidence="1">
    <location>
        <begin position="62"/>
        <end position="82"/>
    </location>
</feature>
<evidence type="ECO:0008006" key="4">
    <source>
        <dbReference type="Google" id="ProtNLM"/>
    </source>
</evidence>
<dbReference type="Proteomes" id="UP000075606">
    <property type="component" value="Unassembled WGS sequence"/>
</dbReference>
<feature type="transmembrane region" description="Helical" evidence="1">
    <location>
        <begin position="94"/>
        <end position="114"/>
    </location>
</feature>
<feature type="transmembrane region" description="Helical" evidence="1">
    <location>
        <begin position="148"/>
        <end position="166"/>
    </location>
</feature>
<dbReference type="STRING" id="333140.AWW68_08760"/>
<keyword evidence="1" id="KW-0472">Membrane</keyword>
<dbReference type="InterPro" id="IPR037185">
    <property type="entry name" value="EmrE-like"/>
</dbReference>
<sequence length="296" mass="32729">MLYLLLTILANVAIFMAFRSFSKFNINTLPAIVVNYGVCVITGTLYVGTTAISSEFAPNSSWFISAIILGLIFISTFFLMAHTTQVRGVSVATVASKMSLAIPVVFSLFVFKYALNELDTWNYIGIGLAFVSIWLVSRKANKTAEVRLTFKFLLLPMSIFFLGGLIDTYLNYVNHHFITEEIESIYPIFVFASAFVTGCIVCLVKGVKFGRKELIGGLCLGVPNYFSIYFNLKALSAFDNNGAIVYPALNIGIIICSTLLAIVLFKEKLSKLNYIGVLLALVVIFLLSYQEILKAL</sequence>
<dbReference type="AlphaFoldDB" id="A0A150XB50"/>
<dbReference type="OrthoDB" id="1524053at2"/>